<feature type="non-terminal residue" evidence="2">
    <location>
        <position position="74"/>
    </location>
</feature>
<reference evidence="2" key="2">
    <citation type="submission" date="2013-05" db="EMBL/GenBank/DDBJ databases">
        <authorList>
            <person name="Carter J.-M."/>
            <person name="Baker S.C."/>
            <person name="Pink R."/>
            <person name="Carter D.R.F."/>
            <person name="Collins A."/>
            <person name="Tomlin J."/>
            <person name="Gibbs M."/>
            <person name="Breuker C.J."/>
        </authorList>
    </citation>
    <scope>NUCLEOTIDE SEQUENCE</scope>
    <source>
        <tissue evidence="2">Ovary</tissue>
    </source>
</reference>
<feature type="compositionally biased region" description="Polar residues" evidence="1">
    <location>
        <begin position="57"/>
        <end position="74"/>
    </location>
</feature>
<name>S4NXY8_9NEOP</name>
<feature type="non-terminal residue" evidence="2">
    <location>
        <position position="1"/>
    </location>
</feature>
<sequence>KKGDNTDANVEAELELLKLQQAHYAKLNNTQYGSNILSHNVLHNLLTYSDKPKRDSPLTNSTEIDSNSTDEGQK</sequence>
<dbReference type="EMBL" id="GAIX01010486">
    <property type="protein sequence ID" value="JAA82074.1"/>
    <property type="molecule type" value="Transcribed_RNA"/>
</dbReference>
<proteinExistence type="predicted"/>
<organism evidence="2">
    <name type="scientific">Pararge aegeria</name>
    <name type="common">speckled wood butterfly</name>
    <dbReference type="NCBI Taxonomy" id="116150"/>
    <lineage>
        <taxon>Eukaryota</taxon>
        <taxon>Metazoa</taxon>
        <taxon>Ecdysozoa</taxon>
        <taxon>Arthropoda</taxon>
        <taxon>Hexapoda</taxon>
        <taxon>Insecta</taxon>
        <taxon>Pterygota</taxon>
        <taxon>Neoptera</taxon>
        <taxon>Endopterygota</taxon>
        <taxon>Lepidoptera</taxon>
        <taxon>Glossata</taxon>
        <taxon>Ditrysia</taxon>
        <taxon>Papilionoidea</taxon>
        <taxon>Nymphalidae</taxon>
        <taxon>Satyrinae</taxon>
        <taxon>Satyrini</taxon>
        <taxon>Parargina</taxon>
        <taxon>Pararge</taxon>
    </lineage>
</organism>
<accession>S4NXY8</accession>
<feature type="region of interest" description="Disordered" evidence="1">
    <location>
        <begin position="49"/>
        <end position="74"/>
    </location>
</feature>
<reference evidence="2" key="1">
    <citation type="journal article" date="2013" name="BMC Genomics">
        <title>Unscrambling butterfly oogenesis.</title>
        <authorList>
            <person name="Carter J.M."/>
            <person name="Baker S.C."/>
            <person name="Pink R."/>
            <person name="Carter D.R."/>
            <person name="Collins A."/>
            <person name="Tomlin J."/>
            <person name="Gibbs M."/>
            <person name="Breuker C.J."/>
        </authorList>
    </citation>
    <scope>NUCLEOTIDE SEQUENCE</scope>
    <source>
        <tissue evidence="2">Ovary</tissue>
    </source>
</reference>
<dbReference type="AlphaFoldDB" id="S4NXY8"/>
<evidence type="ECO:0000256" key="1">
    <source>
        <dbReference type="SAM" id="MobiDB-lite"/>
    </source>
</evidence>
<evidence type="ECO:0000313" key="2">
    <source>
        <dbReference type="EMBL" id="JAA82074.1"/>
    </source>
</evidence>
<protein>
    <submittedName>
        <fullName evidence="2">Uncharacterized protein</fullName>
    </submittedName>
</protein>